<dbReference type="EMBL" id="BPLQ01008216">
    <property type="protein sequence ID" value="GIY35976.1"/>
    <property type="molecule type" value="Genomic_DNA"/>
</dbReference>
<dbReference type="Proteomes" id="UP001054837">
    <property type="component" value="Unassembled WGS sequence"/>
</dbReference>
<evidence type="ECO:0000313" key="2">
    <source>
        <dbReference type="Proteomes" id="UP001054837"/>
    </source>
</evidence>
<name>A0AAV4SS01_9ARAC</name>
<accession>A0AAV4SS01</accession>
<evidence type="ECO:0000313" key="1">
    <source>
        <dbReference type="EMBL" id="GIY35976.1"/>
    </source>
</evidence>
<gene>
    <name evidence="1" type="ORF">CDAR_382951</name>
</gene>
<organism evidence="1 2">
    <name type="scientific">Caerostris darwini</name>
    <dbReference type="NCBI Taxonomy" id="1538125"/>
    <lineage>
        <taxon>Eukaryota</taxon>
        <taxon>Metazoa</taxon>
        <taxon>Ecdysozoa</taxon>
        <taxon>Arthropoda</taxon>
        <taxon>Chelicerata</taxon>
        <taxon>Arachnida</taxon>
        <taxon>Araneae</taxon>
        <taxon>Araneomorphae</taxon>
        <taxon>Entelegynae</taxon>
        <taxon>Araneoidea</taxon>
        <taxon>Araneidae</taxon>
        <taxon>Caerostris</taxon>
    </lineage>
</organism>
<proteinExistence type="predicted"/>
<protein>
    <submittedName>
        <fullName evidence="1">Uncharacterized protein</fullName>
    </submittedName>
</protein>
<dbReference type="AlphaFoldDB" id="A0AAV4SS01"/>
<sequence length="165" mass="17858">MRVGLASLHFLSAGSEDLEVIECPSSGQAPVCWQTSVQKTGVSPEETSNISVFNIRTQPKANFPPLLSLLLVLPLYSTSTVAFSSCLHRDLSHYMTPFLILGPAFVSGSPLQYTGRCPSSFPTENAPLTVGRFWKASNGNSLGLAKEDAFVRGGFPLFREEDQSC</sequence>
<comment type="caution">
    <text evidence="1">The sequence shown here is derived from an EMBL/GenBank/DDBJ whole genome shotgun (WGS) entry which is preliminary data.</text>
</comment>
<keyword evidence="2" id="KW-1185">Reference proteome</keyword>
<reference evidence="1 2" key="1">
    <citation type="submission" date="2021-06" db="EMBL/GenBank/DDBJ databases">
        <title>Caerostris darwini draft genome.</title>
        <authorList>
            <person name="Kono N."/>
            <person name="Arakawa K."/>
        </authorList>
    </citation>
    <scope>NUCLEOTIDE SEQUENCE [LARGE SCALE GENOMIC DNA]</scope>
</reference>